<evidence type="ECO:0000313" key="1">
    <source>
        <dbReference type="EMBL" id="NMR74194.1"/>
    </source>
</evidence>
<evidence type="ECO:0008006" key="3">
    <source>
        <dbReference type="Google" id="ProtNLM"/>
    </source>
</evidence>
<sequence>MIKIKYVTTLLVMTMSGCGDYESVSIPSLELSEEQNQVLLGVTASNLTCAAISRYSNDIGSPIEDRSYLENAETAFSIIANSNLSGRSKNWDETYKQMKTVVYNGVITDLNNAPSLNDFYDHVFPHYQEALKVKSIRDCADVSAVTRRILDPLLVL</sequence>
<protein>
    <recommendedName>
        <fullName evidence="3">Lipoprotein</fullName>
    </recommendedName>
</protein>
<dbReference type="AlphaFoldDB" id="A0A7Y0MVT4"/>
<accession>A0A7Y0MVT4</accession>
<proteinExistence type="predicted"/>
<comment type="caution">
    <text evidence="1">The sequence shown here is derived from an EMBL/GenBank/DDBJ whole genome shotgun (WGS) entry which is preliminary data.</text>
</comment>
<dbReference type="Proteomes" id="UP000565155">
    <property type="component" value="Unassembled WGS sequence"/>
</dbReference>
<name>A0A7Y0MVT4_VIBAL</name>
<dbReference type="RefSeq" id="WP_151515585.1">
    <property type="nucleotide sequence ID" value="NZ_JABCMA010000010.1"/>
</dbReference>
<dbReference type="EMBL" id="JABCMA010000010">
    <property type="protein sequence ID" value="NMR74194.1"/>
    <property type="molecule type" value="Genomic_DNA"/>
</dbReference>
<reference evidence="1 2" key="1">
    <citation type="submission" date="2020-04" db="EMBL/GenBank/DDBJ databases">
        <title>Whole-genome sequencing of Vibrio spp. from China reveals different genetic environments of blaCTX-M-14 among diverse lineages.</title>
        <authorList>
            <person name="Zheng Z."/>
            <person name="Ye L."/>
            <person name="Chen S."/>
        </authorList>
    </citation>
    <scope>NUCLEOTIDE SEQUENCE [LARGE SCALE GENOMIC DNA]</scope>
    <source>
        <strain evidence="1 2">Vb1636</strain>
    </source>
</reference>
<dbReference type="PROSITE" id="PS51257">
    <property type="entry name" value="PROKAR_LIPOPROTEIN"/>
    <property type="match status" value="1"/>
</dbReference>
<evidence type="ECO:0000313" key="2">
    <source>
        <dbReference type="Proteomes" id="UP000565155"/>
    </source>
</evidence>
<organism evidence="1 2">
    <name type="scientific">Vibrio alginolyticus</name>
    <dbReference type="NCBI Taxonomy" id="663"/>
    <lineage>
        <taxon>Bacteria</taxon>
        <taxon>Pseudomonadati</taxon>
        <taxon>Pseudomonadota</taxon>
        <taxon>Gammaproteobacteria</taxon>
        <taxon>Vibrionales</taxon>
        <taxon>Vibrionaceae</taxon>
        <taxon>Vibrio</taxon>
    </lineage>
</organism>
<gene>
    <name evidence="1" type="ORF">HKB35_11235</name>
</gene>